<dbReference type="Gene3D" id="3.40.720.10">
    <property type="entry name" value="Alkaline Phosphatase, subunit A"/>
    <property type="match status" value="1"/>
</dbReference>
<dbReference type="HOGENOM" id="CLU_009197_0_0_1"/>
<keyword evidence="4" id="KW-1185">Reference proteome</keyword>
<name>H3GYW8_PHYRM</name>
<dbReference type="InterPro" id="IPR052701">
    <property type="entry name" value="GAG_Ulvan_Degrading_Sulfatases"/>
</dbReference>
<dbReference type="InParanoid" id="H3GYW8"/>
<feature type="domain" description="Sulfatase N-terminal" evidence="2">
    <location>
        <begin position="354"/>
        <end position="683"/>
    </location>
</feature>
<dbReference type="EMBL" id="DS566077">
    <property type="status" value="NOT_ANNOTATED_CDS"/>
    <property type="molecule type" value="Genomic_DNA"/>
</dbReference>
<reference evidence="4" key="1">
    <citation type="journal article" date="2006" name="Science">
        <title>Phytophthora genome sequences uncover evolutionary origins and mechanisms of pathogenesis.</title>
        <authorList>
            <person name="Tyler B.M."/>
            <person name="Tripathy S."/>
            <person name="Zhang X."/>
            <person name="Dehal P."/>
            <person name="Jiang R.H."/>
            <person name="Aerts A."/>
            <person name="Arredondo F.D."/>
            <person name="Baxter L."/>
            <person name="Bensasson D."/>
            <person name="Beynon J.L."/>
            <person name="Chapman J."/>
            <person name="Damasceno C.M."/>
            <person name="Dorrance A.E."/>
            <person name="Dou D."/>
            <person name="Dickerman A.W."/>
            <person name="Dubchak I.L."/>
            <person name="Garbelotto M."/>
            <person name="Gijzen M."/>
            <person name="Gordon S.G."/>
            <person name="Govers F."/>
            <person name="Grunwald N.J."/>
            <person name="Huang W."/>
            <person name="Ivors K.L."/>
            <person name="Jones R.W."/>
            <person name="Kamoun S."/>
            <person name="Krampis K."/>
            <person name="Lamour K.H."/>
            <person name="Lee M.K."/>
            <person name="McDonald W.H."/>
            <person name="Medina M."/>
            <person name="Meijer H.J."/>
            <person name="Nordberg E.K."/>
            <person name="Maclean D.J."/>
            <person name="Ospina-Giraldo M.D."/>
            <person name="Morris P.F."/>
            <person name="Phuntumart V."/>
            <person name="Putnam N.H."/>
            <person name="Rash S."/>
            <person name="Rose J.K."/>
            <person name="Sakihama Y."/>
            <person name="Salamov A.A."/>
            <person name="Savidor A."/>
            <person name="Scheuring C.F."/>
            <person name="Smith B.M."/>
            <person name="Sobral B.W."/>
            <person name="Terry A."/>
            <person name="Torto-Alalibo T.A."/>
            <person name="Win J."/>
            <person name="Xu Z."/>
            <person name="Zhang H."/>
            <person name="Grigoriev I.V."/>
            <person name="Rokhsar D.S."/>
            <person name="Boore J.L."/>
        </authorList>
    </citation>
    <scope>NUCLEOTIDE SEQUENCE [LARGE SCALE GENOMIC DNA]</scope>
    <source>
        <strain evidence="4">Pr102</strain>
    </source>
</reference>
<dbReference type="AlphaFoldDB" id="H3GYW8"/>
<dbReference type="VEuPathDB" id="FungiDB:KRP22_1159"/>
<feature type="transmembrane region" description="Helical" evidence="1">
    <location>
        <begin position="12"/>
        <end position="33"/>
    </location>
</feature>
<feature type="transmembrane region" description="Helical" evidence="1">
    <location>
        <begin position="249"/>
        <end position="269"/>
    </location>
</feature>
<reference evidence="3" key="2">
    <citation type="submission" date="2015-06" db="UniProtKB">
        <authorList>
            <consortium name="EnsemblProtists"/>
        </authorList>
    </citation>
    <scope>IDENTIFICATION</scope>
    <source>
        <strain evidence="3">Pr102</strain>
    </source>
</reference>
<dbReference type="eggNOG" id="ENOG502SC2M">
    <property type="taxonomic scope" value="Eukaryota"/>
</dbReference>
<dbReference type="CDD" id="cd16015">
    <property type="entry name" value="LTA_synthase"/>
    <property type="match status" value="1"/>
</dbReference>
<dbReference type="Proteomes" id="UP000005238">
    <property type="component" value="Unassembled WGS sequence"/>
</dbReference>
<evidence type="ECO:0000313" key="4">
    <source>
        <dbReference type="Proteomes" id="UP000005238"/>
    </source>
</evidence>
<evidence type="ECO:0000313" key="3">
    <source>
        <dbReference type="EnsemblProtists" id="Phyra82936"/>
    </source>
</evidence>
<keyword evidence="1" id="KW-0472">Membrane</keyword>
<evidence type="ECO:0000259" key="2">
    <source>
        <dbReference type="Pfam" id="PF00884"/>
    </source>
</evidence>
<dbReference type="EnsemblProtists" id="Phyra82936">
    <property type="protein sequence ID" value="Phyra82936"/>
    <property type="gene ID" value="Phyra82936"/>
</dbReference>
<dbReference type="OMA" id="EARYFTD"/>
<organism evidence="3 4">
    <name type="scientific">Phytophthora ramorum</name>
    <name type="common">Sudden oak death agent</name>
    <dbReference type="NCBI Taxonomy" id="164328"/>
    <lineage>
        <taxon>Eukaryota</taxon>
        <taxon>Sar</taxon>
        <taxon>Stramenopiles</taxon>
        <taxon>Oomycota</taxon>
        <taxon>Peronosporomycetes</taxon>
        <taxon>Peronosporales</taxon>
        <taxon>Peronosporaceae</taxon>
        <taxon>Phytophthora</taxon>
    </lineage>
</organism>
<keyword evidence="1" id="KW-0812">Transmembrane</keyword>
<dbReference type="PANTHER" id="PTHR43751">
    <property type="entry name" value="SULFATASE"/>
    <property type="match status" value="1"/>
</dbReference>
<dbReference type="SUPFAM" id="SSF53649">
    <property type="entry name" value="Alkaline phosphatase-like"/>
    <property type="match status" value="1"/>
</dbReference>
<dbReference type="InterPro" id="IPR000917">
    <property type="entry name" value="Sulfatase_N"/>
</dbReference>
<evidence type="ECO:0000256" key="1">
    <source>
        <dbReference type="SAM" id="Phobius"/>
    </source>
</evidence>
<dbReference type="VEuPathDB" id="FungiDB:KRP23_1479"/>
<sequence length="806" mass="90289">MLRFADLVALPWFGWLFVYAFVLFCFSTSRCVVLKALVTMYGSPRDYTSSFKFAALGLGLMEDFVCATYFACALWMFDTLKNVLIRRWSSPSHEVVVRVVGNIATFTASWLLFALMMAPFAADLLLVVNRDMRFTFELVATLIRERHHLNAAPISTEEIQRGYMVATTLVSGATIFALVRTLATWADLSCWNPTHLVMNPTDFMATGKTGKAVKYVEVALEEGTEVSTTGNLSSVDEGRVYRKLIYSHALQVAIVLAGLVAVPMAVVAVRCACSPVVAYSALNATLNELLGQALQPTPTEATFTNMNGNLPWVEMYIHPTERHKLFGDDSLYRRTTGFRGDLAFDVSVANDNPPNVLVIGVESFRFQDSRYMVGEEDLSNLYKDTDLSITPNFDRWAKRGVALRNLWTSNPTSRSLESLLFAQIPYDSAVKTGITGGREDTELAGLPQLFTAKGYETFFSTGSSIDLDNWDIFLPAHGFDTVWDNKKMLELAEANLGITQEEWSGVEKRGFEWGVHDDLSFEILGDLLVNKTNNQSEQVANGEPQTPLFITHYTITSHAPFEELPTWYTESEKPDFSPLYEGEWHAEEIKRYLEARYFTDMELGRFLDRMKDEGILENTIVVILGDHGTAPEADVIYSEEESLTRVPGVIIAEGRLGNAAGLMIEDAAEQYDILNTLADITGVPDGGFLQNGVGRSLKRKVTFGERTVYSNVPGHKMSVVRGHHRLHYDGVTDTMLLHDTETDHDMLEDLFPDLSPEEQAEWEAWRDKGRRISAYYTKRWDENCLLAVNCTAESWEETNAGSTNAV</sequence>
<dbReference type="InterPro" id="IPR017850">
    <property type="entry name" value="Alkaline_phosphatase_core_sf"/>
</dbReference>
<proteinExistence type="predicted"/>
<feature type="transmembrane region" description="Helical" evidence="1">
    <location>
        <begin position="53"/>
        <end position="77"/>
    </location>
</feature>
<dbReference type="STRING" id="164328.H3GYW8"/>
<keyword evidence="1" id="KW-1133">Transmembrane helix</keyword>
<dbReference type="Pfam" id="PF00884">
    <property type="entry name" value="Sulfatase"/>
    <property type="match status" value="1"/>
</dbReference>
<dbReference type="PANTHER" id="PTHR43751:SF3">
    <property type="entry name" value="SULFATASE N-TERMINAL DOMAIN-CONTAINING PROTEIN"/>
    <property type="match status" value="1"/>
</dbReference>
<dbReference type="GO" id="GO:0004065">
    <property type="term" value="F:arylsulfatase activity"/>
    <property type="evidence" value="ECO:0000318"/>
    <property type="project" value="GO_Central"/>
</dbReference>
<feature type="transmembrane region" description="Helical" evidence="1">
    <location>
        <begin position="108"/>
        <end position="128"/>
    </location>
</feature>
<accession>H3GYW8</accession>
<protein>
    <recommendedName>
        <fullName evidence="2">Sulfatase N-terminal domain-containing protein</fullName>
    </recommendedName>
</protein>